<comment type="catalytic activity">
    <reaction evidence="10">
        <text>tRNA(Ile) + L-isoleucine + ATP = L-isoleucyl-tRNA(Ile) + AMP + diphosphate</text>
        <dbReference type="Rhea" id="RHEA:11060"/>
        <dbReference type="Rhea" id="RHEA-COMP:9666"/>
        <dbReference type="Rhea" id="RHEA-COMP:9695"/>
        <dbReference type="ChEBI" id="CHEBI:30616"/>
        <dbReference type="ChEBI" id="CHEBI:33019"/>
        <dbReference type="ChEBI" id="CHEBI:58045"/>
        <dbReference type="ChEBI" id="CHEBI:78442"/>
        <dbReference type="ChEBI" id="CHEBI:78528"/>
        <dbReference type="ChEBI" id="CHEBI:456215"/>
        <dbReference type="EC" id="6.1.1.5"/>
    </reaction>
</comment>
<dbReference type="PANTHER" id="PTHR42765:SF1">
    <property type="entry name" value="ISOLEUCINE--TRNA LIGASE, MITOCHONDRIAL"/>
    <property type="match status" value="1"/>
</dbReference>
<dbReference type="InterPro" id="IPR001412">
    <property type="entry name" value="aa-tRNA-synth_I_CS"/>
</dbReference>
<reference evidence="15" key="1">
    <citation type="journal article" date="2020" name="Stud. Mycol.">
        <title>101 Dothideomycetes genomes: a test case for predicting lifestyles and emergence of pathogens.</title>
        <authorList>
            <person name="Haridas S."/>
            <person name="Albert R."/>
            <person name="Binder M."/>
            <person name="Bloem J."/>
            <person name="Labutti K."/>
            <person name="Salamov A."/>
            <person name="Andreopoulos B."/>
            <person name="Baker S."/>
            <person name="Barry K."/>
            <person name="Bills G."/>
            <person name="Bluhm B."/>
            <person name="Cannon C."/>
            <person name="Castanera R."/>
            <person name="Culley D."/>
            <person name="Daum C."/>
            <person name="Ezra D."/>
            <person name="Gonzalez J."/>
            <person name="Henrissat B."/>
            <person name="Kuo A."/>
            <person name="Liang C."/>
            <person name="Lipzen A."/>
            <person name="Lutzoni F."/>
            <person name="Magnuson J."/>
            <person name="Mondo S."/>
            <person name="Nolan M."/>
            <person name="Ohm R."/>
            <person name="Pangilinan J."/>
            <person name="Park H.-J."/>
            <person name="Ramirez L."/>
            <person name="Alfaro M."/>
            <person name="Sun H."/>
            <person name="Tritt A."/>
            <person name="Yoshinaga Y."/>
            <person name="Zwiers L.-H."/>
            <person name="Turgeon B."/>
            <person name="Goodwin S."/>
            <person name="Spatafora J."/>
            <person name="Crous P."/>
            <person name="Grigoriev I."/>
        </authorList>
    </citation>
    <scope>NUCLEOTIDE SEQUENCE</scope>
    <source>
        <strain evidence="15">CBS 279.74</strain>
    </source>
</reference>
<dbReference type="InterPro" id="IPR033708">
    <property type="entry name" value="Anticodon_Ile_BEm"/>
</dbReference>
<dbReference type="InterPro" id="IPR002301">
    <property type="entry name" value="Ile-tRNA-ligase"/>
</dbReference>
<evidence type="ECO:0000256" key="4">
    <source>
        <dbReference type="ARBA" id="ARBA00022598"/>
    </source>
</evidence>
<evidence type="ECO:0000256" key="9">
    <source>
        <dbReference type="ARBA" id="ARBA00032665"/>
    </source>
</evidence>
<evidence type="ECO:0000256" key="7">
    <source>
        <dbReference type="ARBA" id="ARBA00022917"/>
    </source>
</evidence>
<dbReference type="InterPro" id="IPR009080">
    <property type="entry name" value="tRNAsynth_Ia_anticodon-bd"/>
</dbReference>
<dbReference type="InterPro" id="IPR002300">
    <property type="entry name" value="aa-tRNA-synth_Ia"/>
</dbReference>
<dbReference type="GO" id="GO:0004822">
    <property type="term" value="F:isoleucine-tRNA ligase activity"/>
    <property type="evidence" value="ECO:0007669"/>
    <property type="project" value="UniProtKB-EC"/>
</dbReference>
<keyword evidence="16" id="KW-1185">Reference proteome</keyword>
<dbReference type="CDD" id="cd07960">
    <property type="entry name" value="Anticodon_Ia_Ile_BEm"/>
    <property type="match status" value="1"/>
</dbReference>
<dbReference type="AlphaFoldDB" id="A0A6G1JTH2"/>
<evidence type="ECO:0000256" key="3">
    <source>
        <dbReference type="ARBA" id="ARBA00013165"/>
    </source>
</evidence>
<organism evidence="15 16">
    <name type="scientific">Pleomassaria siparia CBS 279.74</name>
    <dbReference type="NCBI Taxonomy" id="1314801"/>
    <lineage>
        <taxon>Eukaryota</taxon>
        <taxon>Fungi</taxon>
        <taxon>Dikarya</taxon>
        <taxon>Ascomycota</taxon>
        <taxon>Pezizomycotina</taxon>
        <taxon>Dothideomycetes</taxon>
        <taxon>Pleosporomycetidae</taxon>
        <taxon>Pleosporales</taxon>
        <taxon>Pleomassariaceae</taxon>
        <taxon>Pleomassaria</taxon>
    </lineage>
</organism>
<evidence type="ECO:0000313" key="16">
    <source>
        <dbReference type="Proteomes" id="UP000799428"/>
    </source>
</evidence>
<dbReference type="Gene3D" id="3.90.740.10">
    <property type="entry name" value="Valyl/Leucyl/Isoleucyl-tRNA synthetase, editing domain"/>
    <property type="match status" value="1"/>
</dbReference>
<evidence type="ECO:0000256" key="10">
    <source>
        <dbReference type="ARBA" id="ARBA00048359"/>
    </source>
</evidence>
<evidence type="ECO:0000256" key="5">
    <source>
        <dbReference type="ARBA" id="ARBA00022741"/>
    </source>
</evidence>
<dbReference type="EMBL" id="MU005784">
    <property type="protein sequence ID" value="KAF2703906.1"/>
    <property type="molecule type" value="Genomic_DNA"/>
</dbReference>
<dbReference type="InterPro" id="IPR009008">
    <property type="entry name" value="Val/Leu/Ile-tRNA-synth_edit"/>
</dbReference>
<dbReference type="GO" id="GO:0005739">
    <property type="term" value="C:mitochondrion"/>
    <property type="evidence" value="ECO:0007669"/>
    <property type="project" value="UniProtKB-SubCell"/>
</dbReference>
<dbReference type="NCBIfam" id="TIGR00392">
    <property type="entry name" value="ileS"/>
    <property type="match status" value="1"/>
</dbReference>
<gene>
    <name evidence="15" type="ORF">K504DRAFT_462984</name>
</gene>
<dbReference type="Pfam" id="PF08264">
    <property type="entry name" value="Anticodon_1"/>
    <property type="match status" value="1"/>
</dbReference>
<dbReference type="PANTHER" id="PTHR42765">
    <property type="entry name" value="SOLEUCYL-TRNA SYNTHETASE"/>
    <property type="match status" value="1"/>
</dbReference>
<dbReference type="GO" id="GO:0000049">
    <property type="term" value="F:tRNA binding"/>
    <property type="evidence" value="ECO:0007669"/>
    <property type="project" value="InterPro"/>
</dbReference>
<dbReference type="PROSITE" id="PS00178">
    <property type="entry name" value="AA_TRNA_LIGASE_I"/>
    <property type="match status" value="1"/>
</dbReference>
<evidence type="ECO:0000313" key="15">
    <source>
        <dbReference type="EMBL" id="KAF2703906.1"/>
    </source>
</evidence>
<dbReference type="Gene3D" id="1.10.10.830">
    <property type="entry name" value="Ile-tRNA synthetase CP2 domain-like"/>
    <property type="match status" value="1"/>
</dbReference>
<name>A0A6G1JTH2_9PLEO</name>
<dbReference type="GO" id="GO:0002161">
    <property type="term" value="F:aminoacyl-tRNA deacylase activity"/>
    <property type="evidence" value="ECO:0007669"/>
    <property type="project" value="InterPro"/>
</dbReference>
<sequence>MLTTTRVLRASWSSTLRLPKSGFPARPLPASNAGYLRRCTDEHYAWQQTSRTKLDEDGKTPDTFTLHDGPPYANGPLHIGHALNKITKDIINRYEVGQGKRVSYIPGWDCHGLPIEIKALQAQKKDANTDPVGVRVVARELATKTVEEQKSGFKEWAVMGDWDNAYKTMERDFEIRQLEVFKQMFEKGLIYRQFKPVYWSPSSRTALAEAELEYDENHKSTAAFVRFPVTVSDELKNGALSTISGPLNVVIWTTTPWTLPANKAIAVHKDMEYCVVQDSANEFTIVAASRIKEYEKVLERGLTVLSRLRGSDIAGNLKYENPFQKGSGLQPIIHADFVTDTSGTGLVHMAPGHGMDDYNVCASLGIPAFAPIDDAGAFTEEAFPEQPELLKGLLVSDVNKSGTSAILKYLSQQDLLRGKQSYLHKYPIDWRTKEPVVVRATEQWFANVDGIKEGAMKAIEGVKFVPDGGRPRLESFIQGRSQWCISRQRAWGVPIPALYRVDEGKHEATMNSEIIQNVIDTVKERGVDAWWTDCQDEPAWRPKNLPGSYVRGRDTMDVWFDSGTSWTLLPPRKDQPVADVYLEGTDQHRGWFQSSLLTHVATQTSNLGEVKAPYKTLITHGFTLDSDGRKMSKSVGNVISPAQIMSGELLPPIKRKKQKGVKQEPQKAGAQTYDAMGSDALRLWVASSDYTRDVTIGQPVLLSVNQALHKYRVTFKWLLGIFSLPTCPPVFTSFNTIRDDLPKDLTAITLLADKVALHRLAQVSAEVYAYYAKYEFFKGVNTINKYINNDLSAFYFETLKDRVYTASRRDCEDLQNVLGVVFYELVKMLTPICPLLVEEVWDFVPEEIRRNSVHPARATWKPFVFSDIEEITEQMDAYLTHISVLGTAIKVAQEQLRSAKKIGSSLECDVRVGLPRECSEEMRRFLQRAEEREEELTGLFVVSGFKVGDVDEVQSLGAGDGTAVEEFSIPGKEEEKGVVVVSVARDAKCPRCWRFVVPKDEVGVEDSVALPLSSTAEKEKLCARCTDVVNELEVS</sequence>
<evidence type="ECO:0000259" key="13">
    <source>
        <dbReference type="Pfam" id="PF00133"/>
    </source>
</evidence>
<proteinExistence type="inferred from homology"/>
<evidence type="ECO:0000256" key="1">
    <source>
        <dbReference type="ARBA" id="ARBA00004173"/>
    </source>
</evidence>
<accession>A0A6G1JTH2</accession>
<dbReference type="SUPFAM" id="SSF47323">
    <property type="entry name" value="Anticodon-binding domain of a subclass of class I aminoacyl-tRNA synthetases"/>
    <property type="match status" value="1"/>
</dbReference>
<dbReference type="FunFam" id="3.40.50.620:FF:000111">
    <property type="entry name" value="Mitochondrial isoleucyl-tRNA synthetase"/>
    <property type="match status" value="1"/>
</dbReference>
<dbReference type="SUPFAM" id="SSF50677">
    <property type="entry name" value="ValRS/IleRS/LeuRS editing domain"/>
    <property type="match status" value="1"/>
</dbReference>
<dbReference type="Proteomes" id="UP000799428">
    <property type="component" value="Unassembled WGS sequence"/>
</dbReference>
<keyword evidence="6 12" id="KW-0067">ATP-binding</keyword>
<evidence type="ECO:0000259" key="14">
    <source>
        <dbReference type="Pfam" id="PF08264"/>
    </source>
</evidence>
<dbReference type="Gene3D" id="3.40.50.620">
    <property type="entry name" value="HUPs"/>
    <property type="match status" value="2"/>
</dbReference>
<evidence type="ECO:0000256" key="12">
    <source>
        <dbReference type="RuleBase" id="RU363035"/>
    </source>
</evidence>
<feature type="domain" description="Methionyl/Valyl/Leucyl/Isoleucyl-tRNA synthetase anticodon-binding" evidence="14">
    <location>
        <begin position="753"/>
        <end position="910"/>
    </location>
</feature>
<dbReference type="OrthoDB" id="10264412at2759"/>
<dbReference type="PRINTS" id="PR00984">
    <property type="entry name" value="TRNASYNTHILE"/>
</dbReference>
<dbReference type="Gene3D" id="1.10.730.20">
    <property type="match status" value="1"/>
</dbReference>
<keyword evidence="8 12" id="KW-0030">Aminoacyl-tRNA synthetase</keyword>
<dbReference type="InterPro" id="IPR013155">
    <property type="entry name" value="M/V/L/I-tRNA-synth_anticd-bd"/>
</dbReference>
<evidence type="ECO:0000256" key="2">
    <source>
        <dbReference type="ARBA" id="ARBA00005594"/>
    </source>
</evidence>
<dbReference type="GO" id="GO:0006428">
    <property type="term" value="P:isoleucyl-tRNA aminoacylation"/>
    <property type="evidence" value="ECO:0007669"/>
    <property type="project" value="InterPro"/>
</dbReference>
<dbReference type="EC" id="6.1.1.5" evidence="3"/>
<protein>
    <recommendedName>
        <fullName evidence="11">Isoleucine--tRNA ligase, mitochondrial</fullName>
        <ecNumber evidence="3">6.1.1.5</ecNumber>
    </recommendedName>
    <alternativeName>
        <fullName evidence="9">Isoleucyl-tRNA synthetase</fullName>
    </alternativeName>
</protein>
<dbReference type="InterPro" id="IPR014729">
    <property type="entry name" value="Rossmann-like_a/b/a_fold"/>
</dbReference>
<feature type="domain" description="Aminoacyl-tRNA synthetase class Ia" evidence="13">
    <location>
        <begin position="53"/>
        <end position="696"/>
    </location>
</feature>
<dbReference type="InterPro" id="IPR050081">
    <property type="entry name" value="Ile-tRNA_ligase"/>
</dbReference>
<keyword evidence="4 12" id="KW-0436">Ligase</keyword>
<comment type="subcellular location">
    <subcellularLocation>
        <location evidence="1">Mitochondrion</location>
    </subcellularLocation>
</comment>
<evidence type="ECO:0000256" key="11">
    <source>
        <dbReference type="ARBA" id="ARBA00068280"/>
    </source>
</evidence>
<evidence type="ECO:0000256" key="8">
    <source>
        <dbReference type="ARBA" id="ARBA00023146"/>
    </source>
</evidence>
<keyword evidence="7 12" id="KW-0648">Protein biosynthesis</keyword>
<dbReference type="GO" id="GO:0032543">
    <property type="term" value="P:mitochondrial translation"/>
    <property type="evidence" value="ECO:0007669"/>
    <property type="project" value="TreeGrafter"/>
</dbReference>
<dbReference type="GO" id="GO:0005524">
    <property type="term" value="F:ATP binding"/>
    <property type="evidence" value="ECO:0007669"/>
    <property type="project" value="UniProtKB-KW"/>
</dbReference>
<keyword evidence="5 12" id="KW-0547">Nucleotide-binding</keyword>
<comment type="similarity">
    <text evidence="2 12">Belongs to the class-I aminoacyl-tRNA synthetase family.</text>
</comment>
<dbReference type="Pfam" id="PF00133">
    <property type="entry name" value="tRNA-synt_1"/>
    <property type="match status" value="1"/>
</dbReference>
<evidence type="ECO:0000256" key="6">
    <source>
        <dbReference type="ARBA" id="ARBA00022840"/>
    </source>
</evidence>
<dbReference type="SUPFAM" id="SSF52374">
    <property type="entry name" value="Nucleotidylyl transferase"/>
    <property type="match status" value="1"/>
</dbReference>